<evidence type="ECO:0000256" key="5">
    <source>
        <dbReference type="ARBA" id="ARBA00012295"/>
    </source>
</evidence>
<dbReference type="InterPro" id="IPR020628">
    <property type="entry name" value="Formate_THF_ligase_CS"/>
</dbReference>
<reference evidence="10" key="1">
    <citation type="journal article" date="2020" name="bioRxiv">
        <title>Chromosome-level reference genome of the European wasp spider Argiope bruennichi: a resource for studies on range expansion and evolutionary adaptation.</title>
        <authorList>
            <person name="Sheffer M.M."/>
            <person name="Hoppe A."/>
            <person name="Krehenwinkel H."/>
            <person name="Uhl G."/>
            <person name="Kuss A.W."/>
            <person name="Jensen L."/>
            <person name="Jensen C."/>
            <person name="Gillespie R.G."/>
            <person name="Hoff K.J."/>
            <person name="Prost S."/>
        </authorList>
    </citation>
    <scope>NUCLEOTIDE SEQUENCE</scope>
</reference>
<sequence>MPASDILKIPIFSGQISELKSQFQSLNKQYPNFQPLVVIIEVEPCPNNGSKKPFPQLKTVLEERGNISPLNFSQKIFGLTFKTFGFIINFITRSLKLRIAFSLLFKLLNQIRSLNSDPNVQGILVQLPEDSLSISASIYDAILPCKDVAGITNGNFENVNEKNLSLLATAAVATQEMFKAAGKNIENANVFLLGKKYIFYSISEILFRQNAVLTLSQSRAEELPSGIENADVIISSLHISSDDTKHLKPGSLLINCSETDCEDQSAFSFIDTFTSYNYFWSSVAVNIAKNTFTAVKNLFQHTWDLKPIPINFGVPSLSDIEITRLQKLKDIAVLAKEIGILPHEIELYGDKKAKVSLSVLDRCKFREPGKYVVIAGITPTPLGEGKSTTTVGLCQALAVQLQKNVIACLRQPSQGPTFGIKGGAAGGGYSQVIPMEEFNLHLTGDIHAITAANNLLAAQIDARMFHEATQSDADLFKRLIKVVGGKKQFTKIQIARLQRLGIDKTDPTELTTEEISKFARLDIDPATVSWHRVIDTNDRFLRKICIGMADTEKKMTRETQFDIAVASEIMAVLALATDMADMKKKLACIVVANNKNQEPVTVDDLGVTGALAVLLKDAINPNLMQTIEGAPIFVHAGPFANIAHGNSSIIADKLALKLVGKNGYVVTEAGFGSDVGLEKFCDIKCRYSGLVPNAVVIVATIRALKLHGGGPNITSGASLSKEYTQENLELVQNGYCNLAKHIEIASTFGLPVIVALNAFSTDTEAELALVKELAEKDGAFKCVVCSHFSEGSKGAKDLAEAVVAACVQRSKFKFLYNLESSLEQKIEIIAKQIYGADGIEFKGNSKEKLELLEKQGFGNLPICMAKTPLSLSDNPAKKGVPKNFTIPIQDVKLSAGAGFVYPLLGAVTTMPGLPTRPCFYDIDIDADTGEIEGLS</sequence>
<protein>
    <recommendedName>
        <fullName evidence="5">formate--tetrahydrofolate ligase</fullName>
        <ecNumber evidence="5">6.3.4.3</ecNumber>
    </recommendedName>
</protein>
<evidence type="ECO:0000313" key="11">
    <source>
        <dbReference type="Proteomes" id="UP000807504"/>
    </source>
</evidence>
<keyword evidence="7" id="KW-0436">Ligase</keyword>
<dbReference type="EC" id="6.3.4.3" evidence="5"/>
<comment type="pathway">
    <text evidence="1">One-carbon metabolism; tetrahydrofolate interconversion.</text>
</comment>
<dbReference type="InterPro" id="IPR027417">
    <property type="entry name" value="P-loop_NTPase"/>
</dbReference>
<dbReference type="Gene3D" id="3.40.50.10860">
    <property type="entry name" value="Leucine Dehydrogenase, chain A, domain 1"/>
    <property type="match status" value="1"/>
</dbReference>
<evidence type="ECO:0000313" key="10">
    <source>
        <dbReference type="EMBL" id="KAF8768412.1"/>
    </source>
</evidence>
<dbReference type="Pfam" id="PF01268">
    <property type="entry name" value="FTHFS"/>
    <property type="match status" value="1"/>
</dbReference>
<dbReference type="Gene3D" id="3.10.410.10">
    <property type="entry name" value="Formyltetrahydrofolate synthetase, domain 3"/>
    <property type="match status" value="1"/>
</dbReference>
<comment type="similarity">
    <text evidence="3">In the C-terminal section; belongs to the formate--tetrahydrofolate ligase family.</text>
</comment>
<dbReference type="AlphaFoldDB" id="A0A8T0EC70"/>
<dbReference type="Gene3D" id="3.30.1510.10">
    <property type="entry name" value="Domain 2, N(10)-formyltetrahydrofolate synthetase"/>
    <property type="match status" value="1"/>
</dbReference>
<evidence type="ECO:0000256" key="1">
    <source>
        <dbReference type="ARBA" id="ARBA00004777"/>
    </source>
</evidence>
<dbReference type="FunFam" id="3.40.50.300:FF:000245">
    <property type="entry name" value="C-1-tetrahydrofolate synthase, cytoplasmic"/>
    <property type="match status" value="1"/>
</dbReference>
<dbReference type="SUPFAM" id="SSF51735">
    <property type="entry name" value="NAD(P)-binding Rossmann-fold domains"/>
    <property type="match status" value="1"/>
</dbReference>
<dbReference type="PROSITE" id="PS00722">
    <property type="entry name" value="FTHFS_2"/>
    <property type="match status" value="1"/>
</dbReference>
<dbReference type="EMBL" id="JABXBU010002230">
    <property type="protein sequence ID" value="KAF8768412.1"/>
    <property type="molecule type" value="Genomic_DNA"/>
</dbReference>
<dbReference type="GO" id="GO:0004477">
    <property type="term" value="F:methenyltetrahydrofolate cyclohydrolase activity"/>
    <property type="evidence" value="ECO:0007669"/>
    <property type="project" value="TreeGrafter"/>
</dbReference>
<keyword evidence="8" id="KW-0547">Nucleotide-binding</keyword>
<dbReference type="PROSITE" id="PS00721">
    <property type="entry name" value="FTHFS_1"/>
    <property type="match status" value="1"/>
</dbReference>
<evidence type="ECO:0000256" key="4">
    <source>
        <dbReference type="ARBA" id="ARBA00011738"/>
    </source>
</evidence>
<dbReference type="InterPro" id="IPR000559">
    <property type="entry name" value="Formate_THF_ligase"/>
</dbReference>
<evidence type="ECO:0000256" key="7">
    <source>
        <dbReference type="ARBA" id="ARBA00022598"/>
    </source>
</evidence>
<dbReference type="Gene3D" id="3.40.50.720">
    <property type="entry name" value="NAD(P)-binding Rossmann-like Domain"/>
    <property type="match status" value="1"/>
</dbReference>
<dbReference type="PANTHER" id="PTHR48099">
    <property type="entry name" value="C-1-TETRAHYDROFOLATE SYNTHASE, CYTOPLASMIC-RELATED"/>
    <property type="match status" value="1"/>
</dbReference>
<proteinExistence type="inferred from homology"/>
<dbReference type="GO" id="GO:0035999">
    <property type="term" value="P:tetrahydrofolate interconversion"/>
    <property type="evidence" value="ECO:0007669"/>
    <property type="project" value="TreeGrafter"/>
</dbReference>
<keyword evidence="9" id="KW-0067">ATP-binding</keyword>
<keyword evidence="11" id="KW-1185">Reference proteome</keyword>
<dbReference type="Proteomes" id="UP000807504">
    <property type="component" value="Unassembled WGS sequence"/>
</dbReference>
<dbReference type="SUPFAM" id="SSF52540">
    <property type="entry name" value="P-loop containing nucleoside triphosphate hydrolases"/>
    <property type="match status" value="1"/>
</dbReference>
<dbReference type="GO" id="GO:0004488">
    <property type="term" value="F:methylenetetrahydrofolate dehydrogenase (NADP+) activity"/>
    <property type="evidence" value="ECO:0007669"/>
    <property type="project" value="InterPro"/>
</dbReference>
<accession>A0A8T0EC70</accession>
<dbReference type="PANTHER" id="PTHR48099:SF5">
    <property type="entry name" value="C-1-TETRAHYDROFOLATE SYNTHASE, CYTOPLASMIC"/>
    <property type="match status" value="1"/>
</dbReference>
<dbReference type="InterPro" id="IPR046346">
    <property type="entry name" value="Aminoacid_DH-like_N_sf"/>
</dbReference>
<keyword evidence="6" id="KW-0554">One-carbon metabolism</keyword>
<dbReference type="GO" id="GO:0005829">
    <property type="term" value="C:cytosol"/>
    <property type="evidence" value="ECO:0007669"/>
    <property type="project" value="TreeGrafter"/>
</dbReference>
<evidence type="ECO:0000256" key="6">
    <source>
        <dbReference type="ARBA" id="ARBA00022563"/>
    </source>
</evidence>
<dbReference type="HAMAP" id="MF_01543">
    <property type="entry name" value="FTHFS"/>
    <property type="match status" value="1"/>
</dbReference>
<evidence type="ECO:0000256" key="2">
    <source>
        <dbReference type="ARBA" id="ARBA00005559"/>
    </source>
</evidence>
<evidence type="ECO:0000256" key="3">
    <source>
        <dbReference type="ARBA" id="ARBA00006985"/>
    </source>
</evidence>
<dbReference type="GO" id="GO:0004329">
    <property type="term" value="F:formate-tetrahydrofolate ligase activity"/>
    <property type="evidence" value="ECO:0007669"/>
    <property type="project" value="UniProtKB-EC"/>
</dbReference>
<dbReference type="InterPro" id="IPR000672">
    <property type="entry name" value="THF_DH/CycHdrlase"/>
</dbReference>
<evidence type="ECO:0000256" key="8">
    <source>
        <dbReference type="ARBA" id="ARBA00022741"/>
    </source>
</evidence>
<gene>
    <name evidence="10" type="ORF">HNY73_021235</name>
</gene>
<dbReference type="FunFam" id="3.10.410.10:FF:000001">
    <property type="entry name" value="Putative formate--tetrahydrofolate ligase"/>
    <property type="match status" value="1"/>
</dbReference>
<evidence type="ECO:0000256" key="9">
    <source>
        <dbReference type="ARBA" id="ARBA00022840"/>
    </source>
</evidence>
<organism evidence="10 11">
    <name type="scientific">Argiope bruennichi</name>
    <name type="common">Wasp spider</name>
    <name type="synonym">Aranea bruennichi</name>
    <dbReference type="NCBI Taxonomy" id="94029"/>
    <lineage>
        <taxon>Eukaryota</taxon>
        <taxon>Metazoa</taxon>
        <taxon>Ecdysozoa</taxon>
        <taxon>Arthropoda</taxon>
        <taxon>Chelicerata</taxon>
        <taxon>Arachnida</taxon>
        <taxon>Araneae</taxon>
        <taxon>Araneomorphae</taxon>
        <taxon>Entelegynae</taxon>
        <taxon>Araneoidea</taxon>
        <taxon>Araneidae</taxon>
        <taxon>Argiope</taxon>
    </lineage>
</organism>
<dbReference type="CDD" id="cd00477">
    <property type="entry name" value="FTHFS"/>
    <property type="match status" value="1"/>
</dbReference>
<comment type="subunit">
    <text evidence="4">Homodimer.</text>
</comment>
<comment type="caution">
    <text evidence="10">The sequence shown here is derived from an EMBL/GenBank/DDBJ whole genome shotgun (WGS) entry which is preliminary data.</text>
</comment>
<dbReference type="FunFam" id="3.40.50.300:FF:001522">
    <property type="entry name" value="Probable MIS1-C1-tetrahydrofolate synthase, mitochondrial"/>
    <property type="match status" value="1"/>
</dbReference>
<name>A0A8T0EC70_ARGBR</name>
<comment type="similarity">
    <text evidence="2">In the N-terminal section; belongs to the tetrahydrofolate dehydrogenase/cyclohydrolase family.</text>
</comment>
<dbReference type="InterPro" id="IPR036291">
    <property type="entry name" value="NAD(P)-bd_dom_sf"/>
</dbReference>
<dbReference type="SUPFAM" id="SSF53223">
    <property type="entry name" value="Aminoacid dehydrogenase-like, N-terminal domain"/>
    <property type="match status" value="1"/>
</dbReference>
<reference evidence="10" key="2">
    <citation type="submission" date="2020-06" db="EMBL/GenBank/DDBJ databases">
        <authorList>
            <person name="Sheffer M."/>
        </authorList>
    </citation>
    <scope>NUCLEOTIDE SEQUENCE</scope>
</reference>
<dbReference type="Gene3D" id="3.40.50.300">
    <property type="entry name" value="P-loop containing nucleotide triphosphate hydrolases"/>
    <property type="match status" value="2"/>
</dbReference>
<dbReference type="PRINTS" id="PR00085">
    <property type="entry name" value="THFDHDRGNASE"/>
</dbReference>
<dbReference type="GO" id="GO:0005524">
    <property type="term" value="F:ATP binding"/>
    <property type="evidence" value="ECO:0007669"/>
    <property type="project" value="UniProtKB-KW"/>
</dbReference>